<accession>A0ABD2BGL8</accession>
<protein>
    <submittedName>
        <fullName evidence="1">Uncharacterized protein</fullName>
    </submittedName>
</protein>
<name>A0ABD2BGL8_VESSQ</name>
<dbReference type="AlphaFoldDB" id="A0ABD2BGL8"/>
<keyword evidence="2" id="KW-1185">Reference proteome</keyword>
<dbReference type="EMBL" id="JAUDFV010000102">
    <property type="protein sequence ID" value="KAL2731896.1"/>
    <property type="molecule type" value="Genomic_DNA"/>
</dbReference>
<organism evidence="1 2">
    <name type="scientific">Vespula squamosa</name>
    <name type="common">Southern yellow jacket</name>
    <name type="synonym">Wasp</name>
    <dbReference type="NCBI Taxonomy" id="30214"/>
    <lineage>
        <taxon>Eukaryota</taxon>
        <taxon>Metazoa</taxon>
        <taxon>Ecdysozoa</taxon>
        <taxon>Arthropoda</taxon>
        <taxon>Hexapoda</taxon>
        <taxon>Insecta</taxon>
        <taxon>Pterygota</taxon>
        <taxon>Neoptera</taxon>
        <taxon>Endopterygota</taxon>
        <taxon>Hymenoptera</taxon>
        <taxon>Apocrita</taxon>
        <taxon>Aculeata</taxon>
        <taxon>Vespoidea</taxon>
        <taxon>Vespidae</taxon>
        <taxon>Vespinae</taxon>
        <taxon>Vespula</taxon>
    </lineage>
</organism>
<sequence length="102" mass="11368">MSVPIELEKNLKSKYVYKATSKRARPTALLSLVKAASPTTTRRPNIVNSGLSLDRRVDDLENSRPFVFFTLKYVLNILSESNLYTGNIQNFLGSLGNNISSC</sequence>
<gene>
    <name evidence="1" type="ORF">V1478_004584</name>
</gene>
<comment type="caution">
    <text evidence="1">The sequence shown here is derived from an EMBL/GenBank/DDBJ whole genome shotgun (WGS) entry which is preliminary data.</text>
</comment>
<evidence type="ECO:0000313" key="2">
    <source>
        <dbReference type="Proteomes" id="UP001607302"/>
    </source>
</evidence>
<reference evidence="1 2" key="1">
    <citation type="journal article" date="2024" name="Ann. Entomol. Soc. Am.">
        <title>Genomic analyses of the southern and eastern yellowjacket wasps (Hymenoptera: Vespidae) reveal evolutionary signatures of social life.</title>
        <authorList>
            <person name="Catto M.A."/>
            <person name="Caine P.B."/>
            <person name="Orr S.E."/>
            <person name="Hunt B.G."/>
            <person name="Goodisman M.A.D."/>
        </authorList>
    </citation>
    <scope>NUCLEOTIDE SEQUENCE [LARGE SCALE GENOMIC DNA]</scope>
    <source>
        <strain evidence="1">233</strain>
        <tissue evidence="1">Head and thorax</tissue>
    </source>
</reference>
<proteinExistence type="predicted"/>
<evidence type="ECO:0000313" key="1">
    <source>
        <dbReference type="EMBL" id="KAL2731896.1"/>
    </source>
</evidence>
<dbReference type="Proteomes" id="UP001607302">
    <property type="component" value="Unassembled WGS sequence"/>
</dbReference>